<dbReference type="Pfam" id="PF03358">
    <property type="entry name" value="FMN_red"/>
    <property type="match status" value="1"/>
</dbReference>
<dbReference type="Gene3D" id="3.40.50.360">
    <property type="match status" value="1"/>
</dbReference>
<feature type="domain" description="NADPH-dependent FMN reductase-like" evidence="4">
    <location>
        <begin position="1"/>
        <end position="145"/>
    </location>
</feature>
<evidence type="ECO:0000313" key="5">
    <source>
        <dbReference type="EMBL" id="MDA5107793.1"/>
    </source>
</evidence>
<accession>A0A9X3Z2L5</accession>
<dbReference type="RefSeq" id="WP_029100130.1">
    <property type="nucleotide sequence ID" value="NZ_JAPYYP010000004.1"/>
</dbReference>
<reference evidence="5" key="1">
    <citation type="submission" date="2022-12" db="EMBL/GenBank/DDBJ databases">
        <title>Draft genome sequence of the thermophilic strain Brevibacillus thermoruber HT42, isolated from Los Humeros, Puebla, Mexico, with biotechnological potential.</title>
        <authorList>
            <person name="Lara Sanchez J."/>
            <person name="Solis Palacios R."/>
            <person name="Bustos Baena A.S."/>
            <person name="Ruz Baez A.E."/>
            <person name="Espinosa Luna G."/>
            <person name="Oliart Ros R.M."/>
        </authorList>
    </citation>
    <scope>NUCLEOTIDE SEQUENCE</scope>
    <source>
        <strain evidence="5">HT42</strain>
    </source>
</reference>
<evidence type="ECO:0000256" key="1">
    <source>
        <dbReference type="ARBA" id="ARBA00022630"/>
    </source>
</evidence>
<gene>
    <name evidence="5" type="ORF">O3V59_05440</name>
</gene>
<evidence type="ECO:0000256" key="3">
    <source>
        <dbReference type="ARBA" id="ARBA00023002"/>
    </source>
</evidence>
<keyword evidence="6" id="KW-1185">Reference proteome</keyword>
<dbReference type="InterPro" id="IPR051814">
    <property type="entry name" value="NAD(P)H-dep_FMN_reductase"/>
</dbReference>
<keyword evidence="3" id="KW-0560">Oxidoreductase</keyword>
<protein>
    <submittedName>
        <fullName evidence="5">NAD(P)H-dependent oxidoreductase</fullName>
    </submittedName>
</protein>
<dbReference type="SUPFAM" id="SSF52218">
    <property type="entry name" value="Flavoproteins"/>
    <property type="match status" value="1"/>
</dbReference>
<organism evidence="5 6">
    <name type="scientific">Brevibacillus thermoruber</name>
    <dbReference type="NCBI Taxonomy" id="33942"/>
    <lineage>
        <taxon>Bacteria</taxon>
        <taxon>Bacillati</taxon>
        <taxon>Bacillota</taxon>
        <taxon>Bacilli</taxon>
        <taxon>Bacillales</taxon>
        <taxon>Paenibacillaceae</taxon>
        <taxon>Brevibacillus</taxon>
    </lineage>
</organism>
<dbReference type="EMBL" id="JAPYYP010000004">
    <property type="protein sequence ID" value="MDA5107793.1"/>
    <property type="molecule type" value="Genomic_DNA"/>
</dbReference>
<name>A0A9X3Z2L5_9BACL</name>
<dbReference type="PANTHER" id="PTHR43408">
    <property type="entry name" value="FMN REDUCTASE (NADPH)"/>
    <property type="match status" value="1"/>
</dbReference>
<dbReference type="InterPro" id="IPR005025">
    <property type="entry name" value="FMN_Rdtase-like_dom"/>
</dbReference>
<proteinExistence type="predicted"/>
<dbReference type="PANTHER" id="PTHR43408:SF2">
    <property type="entry name" value="FMN REDUCTASE (NADPH)"/>
    <property type="match status" value="1"/>
</dbReference>
<dbReference type="InterPro" id="IPR029039">
    <property type="entry name" value="Flavoprotein-like_sf"/>
</dbReference>
<evidence type="ECO:0000256" key="2">
    <source>
        <dbReference type="ARBA" id="ARBA00022643"/>
    </source>
</evidence>
<keyword evidence="1" id="KW-0285">Flavoprotein</keyword>
<dbReference type="Proteomes" id="UP001151071">
    <property type="component" value="Unassembled WGS sequence"/>
</dbReference>
<dbReference type="AlphaFoldDB" id="A0A9X3Z2L5"/>
<evidence type="ECO:0000259" key="4">
    <source>
        <dbReference type="Pfam" id="PF03358"/>
    </source>
</evidence>
<evidence type="ECO:0000313" key="6">
    <source>
        <dbReference type="Proteomes" id="UP001151071"/>
    </source>
</evidence>
<keyword evidence="2" id="KW-0288">FMN</keyword>
<dbReference type="GO" id="GO:0016491">
    <property type="term" value="F:oxidoreductase activity"/>
    <property type="evidence" value="ECO:0007669"/>
    <property type="project" value="UniProtKB-KW"/>
</dbReference>
<comment type="caution">
    <text evidence="5">The sequence shown here is derived from an EMBL/GenBank/DDBJ whole genome shotgun (WGS) entry which is preliminary data.</text>
</comment>
<sequence>MKLLGISGTIVGAKTRILVEKVLEEAKKLDPELEVELLDMKQYDVQFCDGRDPSTYTGDTKTMIDIVSSADFYIIGTPIFQGSITGVLKNLFDLVNPEALRHKVMGFVANGGTYQHFLVIENQLKPIAGYFRAYVAPGYVYANTDHFNRQNELVDEDVLQRIRNLAEEVVHMQKALKAGDIHAYS</sequence>